<feature type="compositionally biased region" description="Basic and acidic residues" evidence="1">
    <location>
        <begin position="14"/>
        <end position="25"/>
    </location>
</feature>
<name>A0A9P9BRA3_9PEZI</name>
<dbReference type="GeneID" id="70188025"/>
<keyword evidence="3" id="KW-1185">Reference proteome</keyword>
<comment type="caution">
    <text evidence="2">The sequence shown here is derived from an EMBL/GenBank/DDBJ whole genome shotgun (WGS) entry which is preliminary data.</text>
</comment>
<proteinExistence type="predicted"/>
<gene>
    <name evidence="2" type="ORF">B0I36DRAFT_361459</name>
</gene>
<dbReference type="OrthoDB" id="4267316at2759"/>
<protein>
    <submittedName>
        <fullName evidence="2">Uncharacterized protein</fullName>
    </submittedName>
</protein>
<evidence type="ECO:0000256" key="1">
    <source>
        <dbReference type="SAM" id="MobiDB-lite"/>
    </source>
</evidence>
<dbReference type="AlphaFoldDB" id="A0A9P9BRA3"/>
<feature type="region of interest" description="Disordered" evidence="1">
    <location>
        <begin position="1"/>
        <end position="35"/>
    </location>
</feature>
<dbReference type="RefSeq" id="XP_046013513.1">
    <property type="nucleotide sequence ID" value="XM_046158479.1"/>
</dbReference>
<organism evidence="2 3">
    <name type="scientific">Microdochium trichocladiopsis</name>
    <dbReference type="NCBI Taxonomy" id="1682393"/>
    <lineage>
        <taxon>Eukaryota</taxon>
        <taxon>Fungi</taxon>
        <taxon>Dikarya</taxon>
        <taxon>Ascomycota</taxon>
        <taxon>Pezizomycotina</taxon>
        <taxon>Sordariomycetes</taxon>
        <taxon>Xylariomycetidae</taxon>
        <taxon>Xylariales</taxon>
        <taxon>Microdochiaceae</taxon>
        <taxon>Microdochium</taxon>
    </lineage>
</organism>
<dbReference type="Proteomes" id="UP000756346">
    <property type="component" value="Unassembled WGS sequence"/>
</dbReference>
<dbReference type="EMBL" id="JAGTJQ010000004">
    <property type="protein sequence ID" value="KAH7032681.1"/>
    <property type="molecule type" value="Genomic_DNA"/>
</dbReference>
<sequence length="384" mass="43868">MPGHLSHLLTPVNRLDRDQHMKDNPPRPYRPGYKFSARPHKPPAAFWHRDSPRTGPYADEIWLQSVTRMEAVLRNPPLEAKGTSHRVLRSHRTITLKITKILGGKKDYDDVYVAVCTVSGHSTRYLNLPSTVVAKIYDLVYYSLRRKNAYLNAAHKADGDYSREAAVHERLSSTKTTSSSSSTSPSFTPTYYGAWTFDVAVSYPAVPKVESRAVRLLLMEYISGPSLDRVWRKYLWQLFIPSAEEYRMTIWAAVLDAQARLAACGVKHRDEALRNIVICPGPAETSDGSLDIVKQKLLPPPRVVEIDFEKSGLRPLPGGRDSRPENPIDREWVARAFTELGGWLPYWYHHDASRRRRWLVRQFGGEKREAYRPIKQDLGSLHLQ</sequence>
<evidence type="ECO:0000313" key="3">
    <source>
        <dbReference type="Proteomes" id="UP000756346"/>
    </source>
</evidence>
<dbReference type="InterPro" id="IPR011009">
    <property type="entry name" value="Kinase-like_dom_sf"/>
</dbReference>
<evidence type="ECO:0000313" key="2">
    <source>
        <dbReference type="EMBL" id="KAH7032681.1"/>
    </source>
</evidence>
<reference evidence="2" key="1">
    <citation type="journal article" date="2021" name="Nat. Commun.">
        <title>Genetic determinants of endophytism in the Arabidopsis root mycobiome.</title>
        <authorList>
            <person name="Mesny F."/>
            <person name="Miyauchi S."/>
            <person name="Thiergart T."/>
            <person name="Pickel B."/>
            <person name="Atanasova L."/>
            <person name="Karlsson M."/>
            <person name="Huettel B."/>
            <person name="Barry K.W."/>
            <person name="Haridas S."/>
            <person name="Chen C."/>
            <person name="Bauer D."/>
            <person name="Andreopoulos W."/>
            <person name="Pangilinan J."/>
            <person name="LaButti K."/>
            <person name="Riley R."/>
            <person name="Lipzen A."/>
            <person name="Clum A."/>
            <person name="Drula E."/>
            <person name="Henrissat B."/>
            <person name="Kohler A."/>
            <person name="Grigoriev I.V."/>
            <person name="Martin F.M."/>
            <person name="Hacquard S."/>
        </authorList>
    </citation>
    <scope>NUCLEOTIDE SEQUENCE</scope>
    <source>
        <strain evidence="2">MPI-CAGE-CH-0230</strain>
    </source>
</reference>
<accession>A0A9P9BRA3</accession>
<dbReference type="SUPFAM" id="SSF56112">
    <property type="entry name" value="Protein kinase-like (PK-like)"/>
    <property type="match status" value="1"/>
</dbReference>